<evidence type="ECO:0000313" key="3">
    <source>
        <dbReference type="EMBL" id="THH07093.1"/>
    </source>
</evidence>
<dbReference type="Pfam" id="PF08564">
    <property type="entry name" value="CDC37_C"/>
    <property type="match status" value="1"/>
</dbReference>
<dbReference type="InterPro" id="IPR013873">
    <property type="entry name" value="Cdc37_C"/>
</dbReference>
<comment type="caution">
    <text evidence="3">The sequence shown here is derived from an EMBL/GenBank/DDBJ whole genome shotgun (WGS) entry which is preliminary data.</text>
</comment>
<evidence type="ECO:0000259" key="2">
    <source>
        <dbReference type="SMART" id="SM01069"/>
    </source>
</evidence>
<reference evidence="3 4" key="1">
    <citation type="submission" date="2019-02" db="EMBL/GenBank/DDBJ databases">
        <title>Genome sequencing of the rare red list fungi Phellinidium pouzarii.</title>
        <authorList>
            <person name="Buettner E."/>
            <person name="Kellner H."/>
        </authorList>
    </citation>
    <scope>NUCLEOTIDE SEQUENCE [LARGE SCALE GENOMIC DNA]</scope>
    <source>
        <strain evidence="3 4">DSM 108285</strain>
    </source>
</reference>
<dbReference type="SMART" id="SM01069">
    <property type="entry name" value="CDC37_C"/>
    <property type="match status" value="1"/>
</dbReference>
<keyword evidence="4" id="KW-1185">Reference proteome</keyword>
<dbReference type="SUPFAM" id="SSF101391">
    <property type="entry name" value="Hsp90 co-chaperone CDC37"/>
    <property type="match status" value="1"/>
</dbReference>
<accession>A0A4V3XCU0</accession>
<dbReference type="GO" id="GO:0005737">
    <property type="term" value="C:cytoplasm"/>
    <property type="evidence" value="ECO:0007669"/>
    <property type="project" value="TreeGrafter"/>
</dbReference>
<gene>
    <name evidence="3" type="ORF">EW145_g3629</name>
</gene>
<dbReference type="GO" id="GO:0051087">
    <property type="term" value="F:protein-folding chaperone binding"/>
    <property type="evidence" value="ECO:0007669"/>
    <property type="project" value="TreeGrafter"/>
</dbReference>
<feature type="region of interest" description="Disordered" evidence="1">
    <location>
        <begin position="142"/>
        <end position="165"/>
    </location>
</feature>
<dbReference type="OrthoDB" id="440202at2759"/>
<dbReference type="InterPro" id="IPR004918">
    <property type="entry name" value="Cdc37"/>
</dbReference>
<dbReference type="PANTHER" id="PTHR12800:SF4">
    <property type="entry name" value="HSP90 CO-CHAPERONE CDC37"/>
    <property type="match status" value="1"/>
</dbReference>
<dbReference type="PANTHER" id="PTHR12800">
    <property type="entry name" value="CDC37-RELATED"/>
    <property type="match status" value="1"/>
</dbReference>
<protein>
    <recommendedName>
        <fullName evidence="2">Cdc37 C-terminal domain-containing protein</fullName>
    </recommendedName>
</protein>
<sequence length="165" mass="18215">MTAGDPRAEHVFQKDVEDTYAHIVTRVKAANEEEAATAGEEQIQLVPENGDQTISFIVPDGPPPEELRFEGPDADTIDMNEVRRMLQLRWDVFNGFSSDLKEALKSQSLEQVNKVLGRIKVDEAERVVGLLDSAGILNFAEGGIRDETGRQSGADEEGDEEEMKA</sequence>
<dbReference type="GO" id="GO:0050821">
    <property type="term" value="P:protein stabilization"/>
    <property type="evidence" value="ECO:0007669"/>
    <property type="project" value="TreeGrafter"/>
</dbReference>
<evidence type="ECO:0000313" key="4">
    <source>
        <dbReference type="Proteomes" id="UP000308199"/>
    </source>
</evidence>
<dbReference type="Proteomes" id="UP000308199">
    <property type="component" value="Unassembled WGS sequence"/>
</dbReference>
<name>A0A4V3XCU0_9AGAM</name>
<dbReference type="GO" id="GO:0031072">
    <property type="term" value="F:heat shock protein binding"/>
    <property type="evidence" value="ECO:0007669"/>
    <property type="project" value="TreeGrafter"/>
</dbReference>
<dbReference type="AlphaFoldDB" id="A0A4V3XCU0"/>
<organism evidence="3 4">
    <name type="scientific">Phellinidium pouzarii</name>
    <dbReference type="NCBI Taxonomy" id="167371"/>
    <lineage>
        <taxon>Eukaryota</taxon>
        <taxon>Fungi</taxon>
        <taxon>Dikarya</taxon>
        <taxon>Basidiomycota</taxon>
        <taxon>Agaricomycotina</taxon>
        <taxon>Agaricomycetes</taxon>
        <taxon>Hymenochaetales</taxon>
        <taxon>Hymenochaetaceae</taxon>
        <taxon>Phellinidium</taxon>
    </lineage>
</organism>
<dbReference type="GO" id="GO:0006457">
    <property type="term" value="P:protein folding"/>
    <property type="evidence" value="ECO:0007669"/>
    <property type="project" value="TreeGrafter"/>
</dbReference>
<feature type="domain" description="Cdc37 C-terminal" evidence="2">
    <location>
        <begin position="56"/>
        <end position="165"/>
    </location>
</feature>
<dbReference type="EMBL" id="SGPK01000160">
    <property type="protein sequence ID" value="THH07093.1"/>
    <property type="molecule type" value="Genomic_DNA"/>
</dbReference>
<proteinExistence type="predicted"/>
<dbReference type="GO" id="GO:0051082">
    <property type="term" value="F:unfolded protein binding"/>
    <property type="evidence" value="ECO:0007669"/>
    <property type="project" value="TreeGrafter"/>
</dbReference>
<evidence type="ECO:0000256" key="1">
    <source>
        <dbReference type="SAM" id="MobiDB-lite"/>
    </source>
</evidence>
<feature type="compositionally biased region" description="Acidic residues" evidence="1">
    <location>
        <begin position="154"/>
        <end position="165"/>
    </location>
</feature>